<proteinExistence type="predicted"/>
<dbReference type="PANTHER" id="PTHR23287">
    <property type="entry name" value="RUBY-EYE2-LIKE PROTEIN"/>
    <property type="match status" value="1"/>
</dbReference>
<name>A0A8S3QDX9_MYTED</name>
<feature type="compositionally biased region" description="Basic and acidic residues" evidence="1">
    <location>
        <begin position="675"/>
        <end position="689"/>
    </location>
</feature>
<feature type="region of interest" description="Disordered" evidence="1">
    <location>
        <begin position="858"/>
        <end position="888"/>
    </location>
</feature>
<feature type="compositionally biased region" description="Basic residues" evidence="1">
    <location>
        <begin position="489"/>
        <end position="498"/>
    </location>
</feature>
<dbReference type="InterPro" id="IPR036322">
    <property type="entry name" value="WD40_repeat_dom_sf"/>
</dbReference>
<dbReference type="EMBL" id="CAJPWZ010000462">
    <property type="protein sequence ID" value="CAG2193665.1"/>
    <property type="molecule type" value="Genomic_DNA"/>
</dbReference>
<evidence type="ECO:0000256" key="1">
    <source>
        <dbReference type="SAM" id="MobiDB-lite"/>
    </source>
</evidence>
<reference evidence="3" key="1">
    <citation type="submission" date="2021-03" db="EMBL/GenBank/DDBJ databases">
        <authorList>
            <person name="Bekaert M."/>
        </authorList>
    </citation>
    <scope>NUCLEOTIDE SEQUENCE</scope>
</reference>
<dbReference type="SUPFAM" id="SSF50978">
    <property type="entry name" value="WD40 repeat-like"/>
    <property type="match status" value="1"/>
</dbReference>
<gene>
    <name evidence="3" type="ORF">MEDL_8736</name>
</gene>
<dbReference type="GO" id="GO:0032527">
    <property type="term" value="P:protein exit from endoplasmic reticulum"/>
    <property type="evidence" value="ECO:0007669"/>
    <property type="project" value="TreeGrafter"/>
</dbReference>
<evidence type="ECO:0000313" key="3">
    <source>
        <dbReference type="EMBL" id="CAG2193665.1"/>
    </source>
</evidence>
<dbReference type="InterPro" id="IPR001680">
    <property type="entry name" value="WD40_rpt"/>
</dbReference>
<organism evidence="3 4">
    <name type="scientific">Mytilus edulis</name>
    <name type="common">Blue mussel</name>
    <dbReference type="NCBI Taxonomy" id="6550"/>
    <lineage>
        <taxon>Eukaryota</taxon>
        <taxon>Metazoa</taxon>
        <taxon>Spiralia</taxon>
        <taxon>Lophotrochozoa</taxon>
        <taxon>Mollusca</taxon>
        <taxon>Bivalvia</taxon>
        <taxon>Autobranchia</taxon>
        <taxon>Pteriomorphia</taxon>
        <taxon>Mytilida</taxon>
        <taxon>Mytiloidea</taxon>
        <taxon>Mytilidae</taxon>
        <taxon>Mytilinae</taxon>
        <taxon>Mytilus</taxon>
    </lineage>
</organism>
<dbReference type="SMART" id="SM00320">
    <property type="entry name" value="WD40"/>
    <property type="match status" value="2"/>
</dbReference>
<feature type="region of interest" description="Disordered" evidence="1">
    <location>
        <begin position="764"/>
        <end position="839"/>
    </location>
</feature>
<dbReference type="Proteomes" id="UP000683360">
    <property type="component" value="Unassembled WGS sequence"/>
</dbReference>
<dbReference type="InterPro" id="IPR015943">
    <property type="entry name" value="WD40/YVTN_repeat-like_dom_sf"/>
</dbReference>
<feature type="compositionally biased region" description="Basic and acidic residues" evidence="1">
    <location>
        <begin position="814"/>
        <end position="823"/>
    </location>
</feature>
<sequence>MEDSACLQFTSHNDVITCVAIHSGLEHQVAVATQKGLIYLFQLPSVMPSQSKQLQQFIVKDIHKSEVTSLCWSMNGMKLFGGDKKGLVSCTEVDFYAGLCETNICLIENNSEIVQLNHAHKTLLISTNQRSMLYRTDTKVSLVQVGQKDRKIFGKFGAVFIPGLCKPEDAELYACRPGLRIWKSKMDGSVISTYLFKELLNNPHPTLELLPFNRKTRMFLPEAQFGPLYLYKDKYIVTWSDSSVFILNMDNTSVIGGTFHVGTIQNIAVTNDEIFILRKDTDRNVIRIAERPETLAGNTYQRLVKDKNLPDFMSETPVKHEKAENTQTTPSPLRFIKENVIDKIKNLDVISDMSDGTSSVSNLADSVDKHIEQKELPPIVKLENPDLLTIEIFPGIPTTSESTDQNVTSPIRRDRFNPFSTDDSHEFEDDTELDTSNLPLCNKPKPVIFKSSHETKAEQHDSKESSGSHDRIRSIPINTPTDDIAISVKTKKKKKKKIDSKLSPNIKHQDLDTLSQNSVESEATSDHMSDKEKSSDSASNDRVSMETENINVDISDIIGLKPVESQINYTEDNQLKHGSDGHIMNKDDVKCVLVQEVHNIQDKDGVVPDSEKVSTVKISEMQINETKLKENLQKSESVLKEDKTISMKQEEKPKNDNVVGAVEKDVAKPITDNIAKTKQDNKVKPKQDNIVKPITDNNSKPKQDNSPKPQTSKPIENKAESSITVDDLLKENKSNLDIVEKITKHPKKQSALSKLEKNLASLEEGLSFSGFEQTSQFPRKNDAETKKKEALNISQADSGNDSMHEETLSSQSKVTEDQQKKEVTQVSAKDVSPLSGPIYRSNSSSCDDFYAQYNTSANTTSTSGSGLSECSENPLSGGEPEEPEEIFDNKSESVKVCDQDSDNMNKSSKVFNTWTEVVTSGNLLSLVVSDLHIWCTDRSSNIWYSNIKSPGIKWVKANGYAKQQISVSPSGMIVWRVYKDTVYAGTKITSKHPEGMKWVEAIRGVQSVSVDNYSAWYIKSNGEVAMQKGLSRDRPCYKSIIIDCSSYKLHHIVCRSGVVWAITDQCKLIYRAGIKKDCPEGKEWAEYINPDGMMFSSVSFGDGKLAWAVDVLGRIYFMTNVCMETPLGDNCWWQVPINNEITTTDYTLIDGIKSLAKVFDPQKLTDLIGSQRGGLIAAGTEGVWVCPDCKYTLQLCRGSMEGHFWEAVFLSGIVSSTAWKLISVAAIHLEWGLIWAQQPNGEIFTFTPTKKKIRTEQRPPKGMFVCMSVCEEAVWGLNEDGKVYIRSGIADHCPEGAKWCDLDLKQLGEAHLIHLSCGSRNVWAIDSDGVVYQRIGVKAPSTHSLQAAWLPVDSGPSGTTFIQVFTGPSDLYVWAIDNRRQTYVRIGITDDMPIGTEWIHIPGIQAQELAISNTFLWALDPNGEVLCRHNITKDNPGGDYWRKIPGIFLHISCSVNDQLWAIGREGQIFCRKTRYLLRKDSPQDAQKGRKSSNLSISEDWELV</sequence>
<feature type="compositionally biased region" description="Polar residues" evidence="1">
    <location>
        <begin position="792"/>
        <end position="801"/>
    </location>
</feature>
<dbReference type="InterPro" id="IPR056499">
    <property type="entry name" value="Beta-prop_HPS5-like"/>
</dbReference>
<feature type="domain" description="HPS5-like beta-propeller" evidence="2">
    <location>
        <begin position="7"/>
        <end position="280"/>
    </location>
</feature>
<accession>A0A8S3QDX9</accession>
<comment type="caution">
    <text evidence="3">The sequence shown here is derived from an EMBL/GenBank/DDBJ whole genome shotgun (WGS) entry which is preliminary data.</text>
</comment>
<dbReference type="Gene3D" id="2.130.10.10">
    <property type="entry name" value="YVTN repeat-like/Quinoprotein amine dehydrogenase"/>
    <property type="match status" value="1"/>
</dbReference>
<dbReference type="PANTHER" id="PTHR23287:SF16">
    <property type="entry name" value="TECTONIN BETA-PROPELLER REPEAT-CONTAINING PROTEIN 2"/>
    <property type="match status" value="1"/>
</dbReference>
<feature type="compositionally biased region" description="Basic and acidic residues" evidence="1">
    <location>
        <begin position="779"/>
        <end position="790"/>
    </location>
</feature>
<dbReference type="OrthoDB" id="9930272at2759"/>
<dbReference type="SMART" id="SM00706">
    <property type="entry name" value="TECPR"/>
    <property type="match status" value="8"/>
</dbReference>
<evidence type="ECO:0000313" key="4">
    <source>
        <dbReference type="Proteomes" id="UP000683360"/>
    </source>
</evidence>
<feature type="compositionally biased region" description="Basic and acidic residues" evidence="1">
    <location>
        <begin position="640"/>
        <end position="655"/>
    </location>
</feature>
<dbReference type="Pfam" id="PF06462">
    <property type="entry name" value="Hyd_WA"/>
    <property type="match status" value="3"/>
</dbReference>
<dbReference type="Pfam" id="PF19193">
    <property type="entry name" value="Tectonin"/>
    <property type="match status" value="1"/>
</dbReference>
<feature type="region of interest" description="Disordered" evidence="1">
    <location>
        <begin position="640"/>
        <end position="726"/>
    </location>
</feature>
<feature type="compositionally biased region" description="Polar residues" evidence="1">
    <location>
        <begin position="398"/>
        <end position="409"/>
    </location>
</feature>
<feature type="compositionally biased region" description="Polar residues" evidence="1">
    <location>
        <begin position="512"/>
        <end position="522"/>
    </location>
</feature>
<feature type="region of interest" description="Disordered" evidence="1">
    <location>
        <begin position="398"/>
        <end position="543"/>
    </location>
</feature>
<protein>
    <submittedName>
        <fullName evidence="3">TECPR2</fullName>
    </submittedName>
</protein>
<dbReference type="InterPro" id="IPR006624">
    <property type="entry name" value="Beta-propeller_rpt_TECPR"/>
</dbReference>
<feature type="region of interest" description="Disordered" evidence="1">
    <location>
        <begin position="1481"/>
        <end position="1503"/>
    </location>
</feature>
<feature type="compositionally biased region" description="Basic and acidic residues" evidence="1">
    <location>
        <begin position="451"/>
        <end position="473"/>
    </location>
</feature>
<evidence type="ECO:0000259" key="2">
    <source>
        <dbReference type="Pfam" id="PF23756"/>
    </source>
</evidence>
<dbReference type="GO" id="GO:0005737">
    <property type="term" value="C:cytoplasm"/>
    <property type="evidence" value="ECO:0007669"/>
    <property type="project" value="GOC"/>
</dbReference>
<dbReference type="Pfam" id="PF23756">
    <property type="entry name" value="Beta-prop_HPS5"/>
    <property type="match status" value="1"/>
</dbReference>
<feature type="compositionally biased region" description="Basic and acidic residues" evidence="1">
    <location>
        <begin position="524"/>
        <end position="535"/>
    </location>
</feature>
<keyword evidence="4" id="KW-1185">Reference proteome</keyword>
<feature type="compositionally biased region" description="Polar residues" evidence="1">
    <location>
        <begin position="706"/>
        <end position="724"/>
    </location>
</feature>